<dbReference type="PANTHER" id="PTHR30408:SF12">
    <property type="entry name" value="TYPE I RESTRICTION ENZYME MJAVIII SPECIFICITY SUBUNIT"/>
    <property type="match status" value="1"/>
</dbReference>
<dbReference type="InterPro" id="IPR044946">
    <property type="entry name" value="Restrct_endonuc_typeI_TRD_sf"/>
</dbReference>
<name>A0AAQ3LQP0_PSEAI</name>
<reference evidence="5" key="1">
    <citation type="submission" date="2023-06" db="EMBL/GenBank/DDBJ databases">
        <authorList>
            <consortium name="Clinical and Environmental Microbiology Branch: Whole genome sequencing antimicrobial resistance pathogens in the healthcare setting"/>
        </authorList>
    </citation>
    <scope>NUCLEOTIDE SEQUENCE</scope>
    <source>
        <strain evidence="5">2021CK-01020</strain>
    </source>
</reference>
<dbReference type="GO" id="GO:0003677">
    <property type="term" value="F:DNA binding"/>
    <property type="evidence" value="ECO:0007669"/>
    <property type="project" value="UniProtKB-KW"/>
</dbReference>
<dbReference type="InterPro" id="IPR000055">
    <property type="entry name" value="Restrct_endonuc_typeI_TRD"/>
</dbReference>
<dbReference type="Pfam" id="PF01420">
    <property type="entry name" value="Methylase_S"/>
    <property type="match status" value="2"/>
</dbReference>
<dbReference type="PANTHER" id="PTHR30408">
    <property type="entry name" value="TYPE-1 RESTRICTION ENZYME ECOKI SPECIFICITY PROTEIN"/>
    <property type="match status" value="1"/>
</dbReference>
<comment type="similarity">
    <text evidence="1">Belongs to the type-I restriction system S methylase family.</text>
</comment>
<sequence>MKNDNLKPGWKVWRFDQLATNVNVRIDNPSESGMEHYVGLEHLDADSLKIRRWGTPDDVEATKLMFKKGDIIFGRRRAYQRKLGVAEFDGICSAHAMVLRAKPDVVLPAFLPFFMQSDLFMSRAVEISVGSLSPTINWKTMAVQEFVLPPLEEQQRAVHFLSAVEDQSEAVLHALTAATKLRKSMALEAFSRSDYPIVRMGSVAEIKNGSTPRRATDAYWKGTIPWLPTGKVNERVIQAADEFITEKALSECSLAMIPAGATLVAMIGEGQTRGRAAMLAIDSCINQNFGAVIPGGSLDPWYLFYLLESNYEALRHWSQGTNQRALSCGLLKNYPIPVPPLEVQQELVGQLKEIEATESQLALRLDMVHEMRRAAHLTALSME</sequence>
<dbReference type="EMBL" id="CP136986">
    <property type="protein sequence ID" value="WOS80570.1"/>
    <property type="molecule type" value="Genomic_DNA"/>
</dbReference>
<evidence type="ECO:0000256" key="2">
    <source>
        <dbReference type="ARBA" id="ARBA00022747"/>
    </source>
</evidence>
<feature type="domain" description="Type I restriction modification DNA specificity" evidence="4">
    <location>
        <begin position="194"/>
        <end position="356"/>
    </location>
</feature>
<proteinExistence type="inferred from homology"/>
<dbReference type="CDD" id="cd17247">
    <property type="entry name" value="RMtype1_S_Eco2747I-TRD2-CR2_like"/>
    <property type="match status" value="1"/>
</dbReference>
<dbReference type="AlphaFoldDB" id="A0AAQ3LQP0"/>
<evidence type="ECO:0000259" key="4">
    <source>
        <dbReference type="Pfam" id="PF01420"/>
    </source>
</evidence>
<dbReference type="SUPFAM" id="SSF116734">
    <property type="entry name" value="DNA methylase specificity domain"/>
    <property type="match status" value="2"/>
</dbReference>
<protein>
    <submittedName>
        <fullName evidence="5">Restriction endonuclease subunit S</fullName>
        <ecNumber evidence="5">3.1.21.-</ecNumber>
    </submittedName>
</protein>
<dbReference type="InterPro" id="IPR052021">
    <property type="entry name" value="Type-I_RS_S_subunit"/>
</dbReference>
<dbReference type="EC" id="3.1.21.-" evidence="5"/>
<keyword evidence="3" id="KW-0238">DNA-binding</keyword>
<dbReference type="REBASE" id="774361">
    <property type="entry name" value="S.Pae020ORF15880P"/>
</dbReference>
<evidence type="ECO:0000313" key="5">
    <source>
        <dbReference type="EMBL" id="WOS80570.1"/>
    </source>
</evidence>
<dbReference type="GO" id="GO:0016787">
    <property type="term" value="F:hydrolase activity"/>
    <property type="evidence" value="ECO:0007669"/>
    <property type="project" value="UniProtKB-KW"/>
</dbReference>
<dbReference type="Proteomes" id="UP001297540">
    <property type="component" value="Chromosome"/>
</dbReference>
<dbReference type="Gene3D" id="3.90.220.20">
    <property type="entry name" value="DNA methylase specificity domains"/>
    <property type="match status" value="2"/>
</dbReference>
<keyword evidence="2" id="KW-0680">Restriction system</keyword>
<keyword evidence="5" id="KW-0378">Hydrolase</keyword>
<keyword evidence="5" id="KW-0255">Endonuclease</keyword>
<dbReference type="RefSeq" id="WP_014603864.1">
    <property type="nucleotide sequence ID" value="NZ_AP014622.1"/>
</dbReference>
<organism evidence="5 6">
    <name type="scientific">Pseudomonas aeruginosa</name>
    <dbReference type="NCBI Taxonomy" id="287"/>
    <lineage>
        <taxon>Bacteria</taxon>
        <taxon>Pseudomonadati</taxon>
        <taxon>Pseudomonadota</taxon>
        <taxon>Gammaproteobacteria</taxon>
        <taxon>Pseudomonadales</taxon>
        <taxon>Pseudomonadaceae</taxon>
        <taxon>Pseudomonas</taxon>
    </lineage>
</organism>
<evidence type="ECO:0000256" key="1">
    <source>
        <dbReference type="ARBA" id="ARBA00010923"/>
    </source>
</evidence>
<gene>
    <name evidence="5" type="ORF">L4V69_15900</name>
</gene>
<dbReference type="GO" id="GO:0004519">
    <property type="term" value="F:endonuclease activity"/>
    <property type="evidence" value="ECO:0007669"/>
    <property type="project" value="UniProtKB-KW"/>
</dbReference>
<reference evidence="5" key="2">
    <citation type="submission" date="2023-10" db="EMBL/GenBank/DDBJ databases">
        <title>Pathogen: clinical or host-associated sample.</title>
        <authorList>
            <person name="Hergert J."/>
            <person name="Casey R."/>
            <person name="Wagner J."/>
            <person name="Young E.L."/>
            <person name="Oakeson K.F."/>
        </authorList>
    </citation>
    <scope>NUCLEOTIDE SEQUENCE</scope>
    <source>
        <strain evidence="5">2021CK-01020</strain>
    </source>
</reference>
<accession>A0AAQ3LQP0</accession>
<dbReference type="GO" id="GO:0009307">
    <property type="term" value="P:DNA restriction-modification system"/>
    <property type="evidence" value="ECO:0007669"/>
    <property type="project" value="UniProtKB-KW"/>
</dbReference>
<evidence type="ECO:0000313" key="6">
    <source>
        <dbReference type="Proteomes" id="UP001297540"/>
    </source>
</evidence>
<feature type="domain" description="Type I restriction modification DNA specificity" evidence="4">
    <location>
        <begin position="63"/>
        <end position="167"/>
    </location>
</feature>
<evidence type="ECO:0000256" key="3">
    <source>
        <dbReference type="ARBA" id="ARBA00023125"/>
    </source>
</evidence>
<keyword evidence="5" id="KW-0540">Nuclease</keyword>